<dbReference type="EMBL" id="FOUB01000147">
    <property type="protein sequence ID" value="SFN22980.1"/>
    <property type="molecule type" value="Genomic_DNA"/>
</dbReference>
<evidence type="ECO:0000313" key="3">
    <source>
        <dbReference type="Proteomes" id="UP000183287"/>
    </source>
</evidence>
<evidence type="ECO:0000313" key="1">
    <source>
        <dbReference type="EMBL" id="SFM03726.1"/>
    </source>
</evidence>
<proteinExistence type="predicted"/>
<feature type="non-terminal residue" evidence="1">
    <location>
        <position position="1"/>
    </location>
</feature>
<dbReference type="AlphaFoldDB" id="A0A1I4ML03"/>
<dbReference type="Proteomes" id="UP000183287">
    <property type="component" value="Unassembled WGS sequence"/>
</dbReference>
<dbReference type="EMBL" id="FOUB01000010">
    <property type="protein sequence ID" value="SFM03726.1"/>
    <property type="molecule type" value="Genomic_DNA"/>
</dbReference>
<keyword evidence="3" id="KW-1185">Reference proteome</keyword>
<protein>
    <submittedName>
        <fullName evidence="1">Uncharacterized protein</fullName>
    </submittedName>
</protein>
<reference evidence="3" key="2">
    <citation type="submission" date="2016-10" db="EMBL/GenBank/DDBJ databases">
        <authorList>
            <person name="Varghese N."/>
            <person name="Submissions S."/>
        </authorList>
    </citation>
    <scope>NUCLEOTIDE SEQUENCE [LARGE SCALE GENOMIC DNA]</scope>
    <source>
        <strain evidence="3">Nm44</strain>
    </source>
</reference>
<accession>A0A1I4ML03</accession>
<evidence type="ECO:0000313" key="2">
    <source>
        <dbReference type="EMBL" id="SFN22980.1"/>
    </source>
</evidence>
<organism evidence="1 3">
    <name type="scientific">Nitrosomonas communis</name>
    <dbReference type="NCBI Taxonomy" id="44574"/>
    <lineage>
        <taxon>Bacteria</taxon>
        <taxon>Pseudomonadati</taxon>
        <taxon>Pseudomonadota</taxon>
        <taxon>Betaproteobacteria</taxon>
        <taxon>Nitrosomonadales</taxon>
        <taxon>Nitrosomonadaceae</taxon>
        <taxon>Nitrosomonas</taxon>
    </lineage>
</organism>
<sequence length="26" mass="3167">DEHKLYHLEVVEINHVNSDPHTHQYL</sequence>
<reference evidence="1" key="1">
    <citation type="submission" date="2016-10" db="EMBL/GenBank/DDBJ databases">
        <authorList>
            <person name="de Groot N.N."/>
        </authorList>
    </citation>
    <scope>NUCLEOTIDE SEQUENCE [LARGE SCALE GENOMIC DNA]</scope>
    <source>
        <strain evidence="1">Nm44</strain>
    </source>
</reference>
<gene>
    <name evidence="1" type="ORF">SAMN05421863_101070</name>
    <name evidence="2" type="ORF">SAMN05421863_11471</name>
</gene>
<name>A0A1I4ML03_9PROT</name>